<sequence>MGPNALLRPVSCVSLEQELGSPKKMQEMESMDCNGSDPEHGIEWPMMMMAILASVMQCLGLVMPYFELAKRQGRVIGIDFWFLLIDYSGAFFSLMALVAQHTFDVLGGSMYIVAMTLETGIFLSQAIWLWRVRHIRHEAKKLGMTYDEYIEAHPSKKLARKASSETVADVEAAHTEETLLSEKSLSRAQQGASVGQETDADTYNANAMTEGAPAVPEKAVTSDR</sequence>
<proteinExistence type="predicted"/>
<keyword evidence="2" id="KW-1133">Transmembrane helix</keyword>
<feature type="compositionally biased region" description="Polar residues" evidence="1">
    <location>
        <begin position="181"/>
        <end position="207"/>
    </location>
</feature>
<gene>
    <name evidence="3" type="ORF">N0V89_007421</name>
</gene>
<keyword evidence="2" id="KW-0812">Transmembrane</keyword>
<dbReference type="GeneID" id="80910951"/>
<organism evidence="3 4">
    <name type="scientific">Didymosphaeria variabile</name>
    <dbReference type="NCBI Taxonomy" id="1932322"/>
    <lineage>
        <taxon>Eukaryota</taxon>
        <taxon>Fungi</taxon>
        <taxon>Dikarya</taxon>
        <taxon>Ascomycota</taxon>
        <taxon>Pezizomycotina</taxon>
        <taxon>Dothideomycetes</taxon>
        <taxon>Pleosporomycetidae</taxon>
        <taxon>Pleosporales</taxon>
        <taxon>Massarineae</taxon>
        <taxon>Didymosphaeriaceae</taxon>
        <taxon>Didymosphaeria</taxon>
    </lineage>
</organism>
<keyword evidence="2" id="KW-0472">Membrane</keyword>
<dbReference type="OrthoDB" id="407617at2759"/>
<feature type="region of interest" description="Disordered" evidence="1">
    <location>
        <begin position="181"/>
        <end position="224"/>
    </location>
</feature>
<comment type="caution">
    <text evidence="3">The sequence shown here is derived from an EMBL/GenBank/DDBJ whole genome shotgun (WGS) entry which is preliminary data.</text>
</comment>
<keyword evidence="4" id="KW-1185">Reference proteome</keyword>
<accession>A0A9W9CA59</accession>
<feature type="transmembrane region" description="Helical" evidence="2">
    <location>
        <begin position="44"/>
        <end position="66"/>
    </location>
</feature>
<feature type="transmembrane region" description="Helical" evidence="2">
    <location>
        <begin position="110"/>
        <end position="130"/>
    </location>
</feature>
<reference evidence="3" key="1">
    <citation type="submission" date="2022-10" db="EMBL/GenBank/DDBJ databases">
        <title>Tapping the CABI collections for fungal endophytes: first genome assemblies for Collariella, Neodidymelliopsis, Ascochyta clinopodiicola, Didymella pomorum, Didymosphaeria variabile, Neocosmospora piperis and Neocucurbitaria cava.</title>
        <authorList>
            <person name="Hill R."/>
        </authorList>
    </citation>
    <scope>NUCLEOTIDE SEQUENCE</scope>
    <source>
        <strain evidence="3">IMI 356815</strain>
    </source>
</reference>
<evidence type="ECO:0008006" key="5">
    <source>
        <dbReference type="Google" id="ProtNLM"/>
    </source>
</evidence>
<evidence type="ECO:0000313" key="3">
    <source>
        <dbReference type="EMBL" id="KAJ4352075.1"/>
    </source>
</evidence>
<feature type="transmembrane region" description="Helical" evidence="2">
    <location>
        <begin position="78"/>
        <end position="98"/>
    </location>
</feature>
<dbReference type="Proteomes" id="UP001140513">
    <property type="component" value="Unassembled WGS sequence"/>
</dbReference>
<dbReference type="AlphaFoldDB" id="A0A9W9CA59"/>
<name>A0A9W9CA59_9PLEO</name>
<evidence type="ECO:0000313" key="4">
    <source>
        <dbReference type="Proteomes" id="UP001140513"/>
    </source>
</evidence>
<dbReference type="RefSeq" id="XP_056070431.1">
    <property type="nucleotide sequence ID" value="XM_056216184.1"/>
</dbReference>
<evidence type="ECO:0000256" key="1">
    <source>
        <dbReference type="SAM" id="MobiDB-lite"/>
    </source>
</evidence>
<evidence type="ECO:0000256" key="2">
    <source>
        <dbReference type="SAM" id="Phobius"/>
    </source>
</evidence>
<dbReference type="EMBL" id="JAPEUX010000005">
    <property type="protein sequence ID" value="KAJ4352075.1"/>
    <property type="molecule type" value="Genomic_DNA"/>
</dbReference>
<protein>
    <recommendedName>
        <fullName evidence="5">PQ-loop-domain-containing protein</fullName>
    </recommendedName>
</protein>